<evidence type="ECO:0000313" key="2">
    <source>
        <dbReference type="Proteomes" id="UP000199520"/>
    </source>
</evidence>
<dbReference type="STRING" id="1123291.SAMN04490355_104214"/>
<sequence length="65" mass="7626">MDNIECKVYMGWLDSNKNRAAITRIHKLRFRMVVDALEGKRDRQLCGHIIARSNKLITKLYHKGV</sequence>
<evidence type="ECO:0000313" key="1">
    <source>
        <dbReference type="EMBL" id="SFM11571.1"/>
    </source>
</evidence>
<reference evidence="2" key="1">
    <citation type="submission" date="2016-10" db="EMBL/GenBank/DDBJ databases">
        <authorList>
            <person name="Varghese N."/>
            <person name="Submissions S."/>
        </authorList>
    </citation>
    <scope>NUCLEOTIDE SEQUENCE [LARGE SCALE GENOMIC DNA]</scope>
    <source>
        <strain evidence="2">DSM 13327</strain>
    </source>
</reference>
<gene>
    <name evidence="1" type="ORF">SAMN04490355_104214</name>
</gene>
<accession>A0A1I4N7T3</accession>
<protein>
    <submittedName>
        <fullName evidence="1">Uncharacterized protein</fullName>
    </submittedName>
</protein>
<dbReference type="EMBL" id="FOTS01000042">
    <property type="protein sequence ID" value="SFM11571.1"/>
    <property type="molecule type" value="Genomic_DNA"/>
</dbReference>
<dbReference type="AlphaFoldDB" id="A0A1I4N7T3"/>
<dbReference type="Proteomes" id="UP000199520">
    <property type="component" value="Unassembled WGS sequence"/>
</dbReference>
<dbReference type="RefSeq" id="WP_090941137.1">
    <property type="nucleotide sequence ID" value="NZ_FOTS01000042.1"/>
</dbReference>
<proteinExistence type="predicted"/>
<keyword evidence="2" id="KW-1185">Reference proteome</keyword>
<organism evidence="1 2">
    <name type="scientific">Pelosinus propionicus DSM 13327</name>
    <dbReference type="NCBI Taxonomy" id="1123291"/>
    <lineage>
        <taxon>Bacteria</taxon>
        <taxon>Bacillati</taxon>
        <taxon>Bacillota</taxon>
        <taxon>Negativicutes</taxon>
        <taxon>Selenomonadales</taxon>
        <taxon>Sporomusaceae</taxon>
        <taxon>Pelosinus</taxon>
    </lineage>
</organism>
<name>A0A1I4N7T3_9FIRM</name>